<evidence type="ECO:0000259" key="2">
    <source>
        <dbReference type="Pfam" id="PF19054"/>
    </source>
</evidence>
<name>A0ABT1P9E7_9ACTN</name>
<feature type="domain" description="DUF5753" evidence="2">
    <location>
        <begin position="34"/>
        <end position="226"/>
    </location>
</feature>
<keyword evidence="4" id="KW-1185">Reference proteome</keyword>
<organism evidence="3 4">
    <name type="scientific">Streptantibioticus rubrisoli</name>
    <dbReference type="NCBI Taxonomy" id="1387313"/>
    <lineage>
        <taxon>Bacteria</taxon>
        <taxon>Bacillati</taxon>
        <taxon>Actinomycetota</taxon>
        <taxon>Actinomycetes</taxon>
        <taxon>Kitasatosporales</taxon>
        <taxon>Streptomycetaceae</taxon>
        <taxon>Streptantibioticus</taxon>
    </lineage>
</organism>
<feature type="region of interest" description="Disordered" evidence="1">
    <location>
        <begin position="234"/>
        <end position="260"/>
    </location>
</feature>
<dbReference type="RefSeq" id="WP_255926004.1">
    <property type="nucleotide sequence ID" value="NZ_JANFNH010000005.1"/>
</dbReference>
<sequence>MTAYADELIRSLRARDQRGMGRVEQIESGVESIDRLAALEAEATTIRAWDQQAIPGLLQTPMYSAAVIEASNPRLTAMEVRRRMLLKSARSEAFLRRIIGPTPPRTWFVVGEAAVTQSLRDVETHARQLRHLLMVASKDNVSLQVLPASIVPPGFAPHFTLYGLMGRQNITVLDEKPPTQRVGFVETIMGDWYSTRLDDVARLHSAFSELMREALSPTASRTFIREVLESWRSAQRITSPEPTTERSSASPATPTEDASE</sequence>
<dbReference type="InterPro" id="IPR043917">
    <property type="entry name" value="DUF5753"/>
</dbReference>
<comment type="caution">
    <text evidence="3">The sequence shown here is derived from an EMBL/GenBank/DDBJ whole genome shotgun (WGS) entry which is preliminary data.</text>
</comment>
<evidence type="ECO:0000313" key="4">
    <source>
        <dbReference type="Proteomes" id="UP001206206"/>
    </source>
</evidence>
<dbReference type="EMBL" id="JANFNH010000005">
    <property type="protein sequence ID" value="MCQ4041996.1"/>
    <property type="molecule type" value="Genomic_DNA"/>
</dbReference>
<evidence type="ECO:0000256" key="1">
    <source>
        <dbReference type="SAM" id="MobiDB-lite"/>
    </source>
</evidence>
<dbReference type="Proteomes" id="UP001206206">
    <property type="component" value="Unassembled WGS sequence"/>
</dbReference>
<protein>
    <submittedName>
        <fullName evidence="3">DUF5753 domain-containing protein</fullName>
    </submittedName>
</protein>
<accession>A0ABT1P9E7</accession>
<feature type="compositionally biased region" description="Polar residues" evidence="1">
    <location>
        <begin position="234"/>
        <end position="253"/>
    </location>
</feature>
<dbReference type="Pfam" id="PF19054">
    <property type="entry name" value="DUF5753"/>
    <property type="match status" value="1"/>
</dbReference>
<gene>
    <name evidence="3" type="ORF">NON19_08095</name>
</gene>
<reference evidence="3 4" key="1">
    <citation type="submission" date="2022-06" db="EMBL/GenBank/DDBJ databases">
        <title>Draft genome sequence of type strain Streptomyces rubrisoli DSM 42083.</title>
        <authorList>
            <person name="Duangmal K."/>
            <person name="Klaysubun C."/>
        </authorList>
    </citation>
    <scope>NUCLEOTIDE SEQUENCE [LARGE SCALE GENOMIC DNA]</scope>
    <source>
        <strain evidence="3 4">DSM 42083</strain>
    </source>
</reference>
<evidence type="ECO:0000313" key="3">
    <source>
        <dbReference type="EMBL" id="MCQ4041996.1"/>
    </source>
</evidence>
<proteinExistence type="predicted"/>